<keyword evidence="1" id="KW-0812">Transmembrane</keyword>
<name>A0A9D4D2U6_DREPO</name>
<evidence type="ECO:0000313" key="2">
    <source>
        <dbReference type="EMBL" id="KAH3736879.1"/>
    </source>
</evidence>
<dbReference type="Proteomes" id="UP000828390">
    <property type="component" value="Unassembled WGS sequence"/>
</dbReference>
<proteinExistence type="predicted"/>
<reference evidence="2" key="1">
    <citation type="journal article" date="2019" name="bioRxiv">
        <title>The Genome of the Zebra Mussel, Dreissena polymorpha: A Resource for Invasive Species Research.</title>
        <authorList>
            <person name="McCartney M.A."/>
            <person name="Auch B."/>
            <person name="Kono T."/>
            <person name="Mallez S."/>
            <person name="Zhang Y."/>
            <person name="Obille A."/>
            <person name="Becker A."/>
            <person name="Abrahante J.E."/>
            <person name="Garbe J."/>
            <person name="Badalamenti J.P."/>
            <person name="Herman A."/>
            <person name="Mangelson H."/>
            <person name="Liachko I."/>
            <person name="Sullivan S."/>
            <person name="Sone E.D."/>
            <person name="Koren S."/>
            <person name="Silverstein K.A.T."/>
            <person name="Beckman K.B."/>
            <person name="Gohl D.M."/>
        </authorList>
    </citation>
    <scope>NUCLEOTIDE SEQUENCE</scope>
    <source>
        <strain evidence="2">Duluth1</strain>
        <tissue evidence="2">Whole animal</tissue>
    </source>
</reference>
<keyword evidence="1" id="KW-0472">Membrane</keyword>
<dbReference type="AlphaFoldDB" id="A0A9D4D2U6"/>
<accession>A0A9D4D2U6</accession>
<dbReference type="EMBL" id="JAIWYP010000011">
    <property type="protein sequence ID" value="KAH3736879.1"/>
    <property type="molecule type" value="Genomic_DNA"/>
</dbReference>
<protein>
    <submittedName>
        <fullName evidence="2">Uncharacterized protein</fullName>
    </submittedName>
</protein>
<keyword evidence="3" id="KW-1185">Reference proteome</keyword>
<sequence>MSALQIDLSNKYKIVYADLILFNFTVIQSFVLCCTLFGALTSNSVCEFEAFELFFVALYACTNEEM</sequence>
<evidence type="ECO:0000313" key="3">
    <source>
        <dbReference type="Proteomes" id="UP000828390"/>
    </source>
</evidence>
<evidence type="ECO:0000256" key="1">
    <source>
        <dbReference type="SAM" id="Phobius"/>
    </source>
</evidence>
<keyword evidence="1" id="KW-1133">Transmembrane helix</keyword>
<organism evidence="2 3">
    <name type="scientific">Dreissena polymorpha</name>
    <name type="common">Zebra mussel</name>
    <name type="synonym">Mytilus polymorpha</name>
    <dbReference type="NCBI Taxonomy" id="45954"/>
    <lineage>
        <taxon>Eukaryota</taxon>
        <taxon>Metazoa</taxon>
        <taxon>Spiralia</taxon>
        <taxon>Lophotrochozoa</taxon>
        <taxon>Mollusca</taxon>
        <taxon>Bivalvia</taxon>
        <taxon>Autobranchia</taxon>
        <taxon>Heteroconchia</taxon>
        <taxon>Euheterodonta</taxon>
        <taxon>Imparidentia</taxon>
        <taxon>Neoheterodontei</taxon>
        <taxon>Myida</taxon>
        <taxon>Dreissenoidea</taxon>
        <taxon>Dreissenidae</taxon>
        <taxon>Dreissena</taxon>
    </lineage>
</organism>
<gene>
    <name evidence="2" type="ORF">DPMN_043454</name>
</gene>
<reference evidence="2" key="2">
    <citation type="submission" date="2020-11" db="EMBL/GenBank/DDBJ databases">
        <authorList>
            <person name="McCartney M.A."/>
            <person name="Auch B."/>
            <person name="Kono T."/>
            <person name="Mallez S."/>
            <person name="Becker A."/>
            <person name="Gohl D.M."/>
            <person name="Silverstein K.A.T."/>
            <person name="Koren S."/>
            <person name="Bechman K.B."/>
            <person name="Herman A."/>
            <person name="Abrahante J.E."/>
            <person name="Garbe J."/>
        </authorList>
    </citation>
    <scope>NUCLEOTIDE SEQUENCE</scope>
    <source>
        <strain evidence="2">Duluth1</strain>
        <tissue evidence="2">Whole animal</tissue>
    </source>
</reference>
<feature type="transmembrane region" description="Helical" evidence="1">
    <location>
        <begin position="20"/>
        <end position="40"/>
    </location>
</feature>
<comment type="caution">
    <text evidence="2">The sequence shown here is derived from an EMBL/GenBank/DDBJ whole genome shotgun (WGS) entry which is preliminary data.</text>
</comment>